<dbReference type="CDD" id="cd02440">
    <property type="entry name" value="AdoMet_MTases"/>
    <property type="match status" value="1"/>
</dbReference>
<dbReference type="SUPFAM" id="SSF53335">
    <property type="entry name" value="S-adenosyl-L-methionine-dependent methyltransferases"/>
    <property type="match status" value="1"/>
</dbReference>
<evidence type="ECO:0000256" key="1">
    <source>
        <dbReference type="ARBA" id="ARBA00008361"/>
    </source>
</evidence>
<evidence type="ECO:0000313" key="6">
    <source>
        <dbReference type="Proteomes" id="UP000616114"/>
    </source>
</evidence>
<comment type="similarity">
    <text evidence="1">Belongs to the methyltransferase superfamily.</text>
</comment>
<accession>A0A8J2U047</accession>
<gene>
    <name evidence="5" type="ORF">GCM10011333_27470</name>
</gene>
<evidence type="ECO:0000259" key="4">
    <source>
        <dbReference type="Pfam" id="PF08241"/>
    </source>
</evidence>
<dbReference type="AlphaFoldDB" id="A0A8J2U047"/>
<organism evidence="5 6">
    <name type="scientific">Sediminivirga luteola</name>
    <dbReference type="NCBI Taxonomy" id="1774748"/>
    <lineage>
        <taxon>Bacteria</taxon>
        <taxon>Bacillati</taxon>
        <taxon>Actinomycetota</taxon>
        <taxon>Actinomycetes</taxon>
        <taxon>Micrococcales</taxon>
        <taxon>Brevibacteriaceae</taxon>
        <taxon>Sediminivirga</taxon>
    </lineage>
</organism>
<feature type="domain" description="Methyltransferase type 11" evidence="4">
    <location>
        <begin position="53"/>
        <end position="145"/>
    </location>
</feature>
<name>A0A8J2U047_9MICO</name>
<dbReference type="Gene3D" id="3.40.50.150">
    <property type="entry name" value="Vaccinia Virus protein VP39"/>
    <property type="match status" value="1"/>
</dbReference>
<dbReference type="InterPro" id="IPR029063">
    <property type="entry name" value="SAM-dependent_MTases_sf"/>
</dbReference>
<comment type="caution">
    <text evidence="5">The sequence shown here is derived from an EMBL/GenBank/DDBJ whole genome shotgun (WGS) entry which is preliminary data.</text>
</comment>
<dbReference type="GO" id="GO:0032259">
    <property type="term" value="P:methylation"/>
    <property type="evidence" value="ECO:0007669"/>
    <property type="project" value="UniProtKB-KW"/>
</dbReference>
<dbReference type="InterPro" id="IPR013216">
    <property type="entry name" value="Methyltransf_11"/>
</dbReference>
<keyword evidence="2" id="KW-0489">Methyltransferase</keyword>
<evidence type="ECO:0000256" key="3">
    <source>
        <dbReference type="ARBA" id="ARBA00022679"/>
    </source>
</evidence>
<evidence type="ECO:0000256" key="2">
    <source>
        <dbReference type="ARBA" id="ARBA00022603"/>
    </source>
</evidence>
<dbReference type="Proteomes" id="UP000616114">
    <property type="component" value="Unassembled WGS sequence"/>
</dbReference>
<reference evidence="5" key="1">
    <citation type="journal article" date="2014" name="Int. J. Syst. Evol. Microbiol.">
        <title>Complete genome sequence of Corynebacterium casei LMG S-19264T (=DSM 44701T), isolated from a smear-ripened cheese.</title>
        <authorList>
            <consortium name="US DOE Joint Genome Institute (JGI-PGF)"/>
            <person name="Walter F."/>
            <person name="Albersmeier A."/>
            <person name="Kalinowski J."/>
            <person name="Ruckert C."/>
        </authorList>
    </citation>
    <scope>NUCLEOTIDE SEQUENCE</scope>
    <source>
        <strain evidence="5">CGMCC 1.12785</strain>
    </source>
</reference>
<keyword evidence="3" id="KW-0808">Transferase</keyword>
<dbReference type="Pfam" id="PF08241">
    <property type="entry name" value="Methyltransf_11"/>
    <property type="match status" value="1"/>
</dbReference>
<dbReference type="InterPro" id="IPR051052">
    <property type="entry name" value="Diverse_substrate_MTase"/>
</dbReference>
<protein>
    <submittedName>
        <fullName evidence="5">Ubiquinone biosynthesis protein</fullName>
    </submittedName>
</protein>
<reference evidence="5" key="2">
    <citation type="submission" date="2020-09" db="EMBL/GenBank/DDBJ databases">
        <authorList>
            <person name="Sun Q."/>
            <person name="Zhou Y."/>
        </authorList>
    </citation>
    <scope>NUCLEOTIDE SEQUENCE</scope>
    <source>
        <strain evidence="5">CGMCC 1.12785</strain>
    </source>
</reference>
<dbReference type="PANTHER" id="PTHR44942:SF4">
    <property type="entry name" value="METHYLTRANSFERASE TYPE 11 DOMAIN-CONTAINING PROTEIN"/>
    <property type="match status" value="1"/>
</dbReference>
<dbReference type="RefSeq" id="WP_188551470.1">
    <property type="nucleotide sequence ID" value="NZ_BMFY01000013.1"/>
</dbReference>
<dbReference type="GO" id="GO:0008757">
    <property type="term" value="F:S-adenosylmethionine-dependent methyltransferase activity"/>
    <property type="evidence" value="ECO:0007669"/>
    <property type="project" value="InterPro"/>
</dbReference>
<proteinExistence type="inferred from homology"/>
<keyword evidence="6" id="KW-1185">Reference proteome</keyword>
<evidence type="ECO:0000313" key="5">
    <source>
        <dbReference type="EMBL" id="GGA22989.1"/>
    </source>
</evidence>
<dbReference type="EMBL" id="BMFY01000013">
    <property type="protein sequence ID" value="GGA22989.1"/>
    <property type="molecule type" value="Genomic_DNA"/>
</dbReference>
<keyword evidence="5" id="KW-0830">Ubiquinone</keyword>
<sequence>MSAPRIPAVRRQELGAAYADEGRAYHAVRPGYPAEAFDWLLAPLDGTRLRAAVDIGAGTGKSTAGLLARFPAESVTAVDPSAEMLAVLRDELPGVRVAPGRAEALPIPGGSVDVALLAQAWHWVEPRDCGRELLRVLRPGGVAAILINQLDVRLGSVLRLSRIIHAGDVYDETFRPALPDGFGPVAFAEFGFTQELDRDGVFALARSRSYWRRAGPRGRARLEENLRWFLDEHLRLDPAGSLRLPYRCFALRAVRQSS</sequence>
<dbReference type="PANTHER" id="PTHR44942">
    <property type="entry name" value="METHYLTRANSF_11 DOMAIN-CONTAINING PROTEIN"/>
    <property type="match status" value="1"/>
</dbReference>